<protein>
    <submittedName>
        <fullName evidence="1">Uncharacterized protein</fullName>
    </submittedName>
</protein>
<organism evidence="1 2">
    <name type="scientific">Leucogyrophana mollusca</name>
    <dbReference type="NCBI Taxonomy" id="85980"/>
    <lineage>
        <taxon>Eukaryota</taxon>
        <taxon>Fungi</taxon>
        <taxon>Dikarya</taxon>
        <taxon>Basidiomycota</taxon>
        <taxon>Agaricomycotina</taxon>
        <taxon>Agaricomycetes</taxon>
        <taxon>Agaricomycetidae</taxon>
        <taxon>Boletales</taxon>
        <taxon>Boletales incertae sedis</taxon>
        <taxon>Leucogyrophana</taxon>
    </lineage>
</organism>
<dbReference type="Proteomes" id="UP000790709">
    <property type="component" value="Unassembled WGS sequence"/>
</dbReference>
<dbReference type="EMBL" id="MU266466">
    <property type="protein sequence ID" value="KAH7922969.1"/>
    <property type="molecule type" value="Genomic_DNA"/>
</dbReference>
<sequence>MIPLHVNTEALFAVWTTCLVTKITSIRDDSVSANHYSWLEDDFPEFYPMMLDTVGLSPEETVHYSIDAVEEWQAQFPLAGEGFVCLGPQKRIFALTMFHELHCLDRIRQTIVAGMRAPGHAQHCLNYMRMLVLCRADVTLEPIVYSPGKLGVDITRDRTCKDWTQVYREAERSWKQCKTVP</sequence>
<gene>
    <name evidence="1" type="ORF">BV22DRAFT_616083</name>
</gene>
<comment type="caution">
    <text evidence="1">The sequence shown here is derived from an EMBL/GenBank/DDBJ whole genome shotgun (WGS) entry which is preliminary data.</text>
</comment>
<reference evidence="1" key="1">
    <citation type="journal article" date="2021" name="New Phytol.">
        <title>Evolutionary innovations through gain and loss of genes in the ectomycorrhizal Boletales.</title>
        <authorList>
            <person name="Wu G."/>
            <person name="Miyauchi S."/>
            <person name="Morin E."/>
            <person name="Kuo A."/>
            <person name="Drula E."/>
            <person name="Varga T."/>
            <person name="Kohler A."/>
            <person name="Feng B."/>
            <person name="Cao Y."/>
            <person name="Lipzen A."/>
            <person name="Daum C."/>
            <person name="Hundley H."/>
            <person name="Pangilinan J."/>
            <person name="Johnson J."/>
            <person name="Barry K."/>
            <person name="LaButti K."/>
            <person name="Ng V."/>
            <person name="Ahrendt S."/>
            <person name="Min B."/>
            <person name="Choi I.G."/>
            <person name="Park H."/>
            <person name="Plett J.M."/>
            <person name="Magnuson J."/>
            <person name="Spatafora J.W."/>
            <person name="Nagy L.G."/>
            <person name="Henrissat B."/>
            <person name="Grigoriev I.V."/>
            <person name="Yang Z.L."/>
            <person name="Xu J."/>
            <person name="Martin F.M."/>
        </authorList>
    </citation>
    <scope>NUCLEOTIDE SEQUENCE</scope>
    <source>
        <strain evidence="1">KUC20120723A-06</strain>
    </source>
</reference>
<evidence type="ECO:0000313" key="2">
    <source>
        <dbReference type="Proteomes" id="UP000790709"/>
    </source>
</evidence>
<proteinExistence type="predicted"/>
<name>A0ACB8BCG9_9AGAM</name>
<evidence type="ECO:0000313" key="1">
    <source>
        <dbReference type="EMBL" id="KAH7922969.1"/>
    </source>
</evidence>
<accession>A0ACB8BCG9</accession>
<keyword evidence="2" id="KW-1185">Reference proteome</keyword>